<feature type="region of interest" description="Disordered" evidence="8">
    <location>
        <begin position="1"/>
        <end position="95"/>
    </location>
</feature>
<evidence type="ECO:0000256" key="6">
    <source>
        <dbReference type="ARBA" id="ARBA00023242"/>
    </source>
</evidence>
<feature type="compositionally biased region" description="Polar residues" evidence="8">
    <location>
        <begin position="190"/>
        <end position="206"/>
    </location>
</feature>
<keyword evidence="4 7" id="KW-0863">Zinc-finger</keyword>
<dbReference type="GO" id="GO:0000785">
    <property type="term" value="C:chromatin"/>
    <property type="evidence" value="ECO:0007669"/>
    <property type="project" value="TreeGrafter"/>
</dbReference>
<dbReference type="PROSITE" id="PS50157">
    <property type="entry name" value="ZINC_FINGER_C2H2_2"/>
    <property type="match status" value="2"/>
</dbReference>
<feature type="domain" description="C2H2-type" evidence="9">
    <location>
        <begin position="153"/>
        <end position="183"/>
    </location>
</feature>
<dbReference type="GO" id="GO:0000981">
    <property type="term" value="F:DNA-binding transcription factor activity, RNA polymerase II-specific"/>
    <property type="evidence" value="ECO:0007669"/>
    <property type="project" value="InterPro"/>
</dbReference>
<evidence type="ECO:0000313" key="11">
    <source>
        <dbReference type="Proteomes" id="UP000664203"/>
    </source>
</evidence>
<evidence type="ECO:0000256" key="3">
    <source>
        <dbReference type="ARBA" id="ARBA00022737"/>
    </source>
</evidence>
<keyword evidence="2" id="KW-0479">Metal-binding</keyword>
<evidence type="ECO:0000256" key="8">
    <source>
        <dbReference type="SAM" id="MobiDB-lite"/>
    </source>
</evidence>
<evidence type="ECO:0000259" key="9">
    <source>
        <dbReference type="PROSITE" id="PS50157"/>
    </source>
</evidence>
<evidence type="ECO:0000313" key="10">
    <source>
        <dbReference type="EMBL" id="CAF9917352.1"/>
    </source>
</evidence>
<dbReference type="Proteomes" id="UP000664203">
    <property type="component" value="Unassembled WGS sequence"/>
</dbReference>
<feature type="compositionally biased region" description="Pro residues" evidence="8">
    <location>
        <begin position="213"/>
        <end position="223"/>
    </location>
</feature>
<dbReference type="InterPro" id="IPR036236">
    <property type="entry name" value="Znf_C2H2_sf"/>
</dbReference>
<dbReference type="PANTHER" id="PTHR40626">
    <property type="entry name" value="MIP31509P"/>
    <property type="match status" value="1"/>
</dbReference>
<keyword evidence="5" id="KW-0862">Zinc</keyword>
<accession>A0A8H3F2R4</accession>
<dbReference type="GO" id="GO:0005634">
    <property type="term" value="C:nucleus"/>
    <property type="evidence" value="ECO:0007669"/>
    <property type="project" value="UniProtKB-SubCell"/>
</dbReference>
<dbReference type="PROSITE" id="PS00028">
    <property type="entry name" value="ZINC_FINGER_C2H2_1"/>
    <property type="match status" value="2"/>
</dbReference>
<protein>
    <recommendedName>
        <fullName evidence="9">C2H2-type domain-containing protein</fullName>
    </recommendedName>
</protein>
<feature type="compositionally biased region" description="Polar residues" evidence="8">
    <location>
        <begin position="374"/>
        <end position="386"/>
    </location>
</feature>
<dbReference type="AlphaFoldDB" id="A0A8H3F2R4"/>
<dbReference type="PANTHER" id="PTHR40626:SF30">
    <property type="entry name" value="FINGER DOMAIN PROTEIN, PUTATIVE (AFU_ORTHOLOGUE AFUA_4G13600)-RELATED"/>
    <property type="match status" value="1"/>
</dbReference>
<keyword evidence="11" id="KW-1185">Reference proteome</keyword>
<name>A0A8H3F2R4_9LECA</name>
<feature type="compositionally biased region" description="Polar residues" evidence="8">
    <location>
        <begin position="224"/>
        <end position="233"/>
    </location>
</feature>
<dbReference type="InterPro" id="IPR013087">
    <property type="entry name" value="Znf_C2H2_type"/>
</dbReference>
<feature type="compositionally biased region" description="Low complexity" evidence="8">
    <location>
        <begin position="77"/>
        <end position="88"/>
    </location>
</feature>
<feature type="region of interest" description="Disordered" evidence="8">
    <location>
        <begin position="181"/>
        <end position="268"/>
    </location>
</feature>
<evidence type="ECO:0000256" key="5">
    <source>
        <dbReference type="ARBA" id="ARBA00022833"/>
    </source>
</evidence>
<feature type="region of interest" description="Disordered" evidence="8">
    <location>
        <begin position="371"/>
        <end position="409"/>
    </location>
</feature>
<dbReference type="InterPro" id="IPR051059">
    <property type="entry name" value="VerF-like"/>
</dbReference>
<feature type="compositionally biased region" description="Basic residues" evidence="8">
    <location>
        <begin position="38"/>
        <end position="48"/>
    </location>
</feature>
<organism evidence="10 11">
    <name type="scientific">Alectoria fallacina</name>
    <dbReference type="NCBI Taxonomy" id="1903189"/>
    <lineage>
        <taxon>Eukaryota</taxon>
        <taxon>Fungi</taxon>
        <taxon>Dikarya</taxon>
        <taxon>Ascomycota</taxon>
        <taxon>Pezizomycotina</taxon>
        <taxon>Lecanoromycetes</taxon>
        <taxon>OSLEUM clade</taxon>
        <taxon>Lecanoromycetidae</taxon>
        <taxon>Lecanorales</taxon>
        <taxon>Lecanorineae</taxon>
        <taxon>Parmeliaceae</taxon>
        <taxon>Alectoria</taxon>
    </lineage>
</organism>
<evidence type="ECO:0000256" key="1">
    <source>
        <dbReference type="ARBA" id="ARBA00004123"/>
    </source>
</evidence>
<comment type="caution">
    <text evidence="10">The sequence shown here is derived from an EMBL/GenBank/DDBJ whole genome shotgun (WGS) entry which is preliminary data.</text>
</comment>
<dbReference type="Pfam" id="PF00096">
    <property type="entry name" value="zf-C2H2"/>
    <property type="match status" value="1"/>
</dbReference>
<keyword evidence="3" id="KW-0677">Repeat</keyword>
<dbReference type="GO" id="GO:0008270">
    <property type="term" value="F:zinc ion binding"/>
    <property type="evidence" value="ECO:0007669"/>
    <property type="project" value="UniProtKB-KW"/>
</dbReference>
<feature type="compositionally biased region" description="Polar residues" evidence="8">
    <location>
        <begin position="400"/>
        <end position="409"/>
    </location>
</feature>
<dbReference type="SUPFAM" id="SSF57667">
    <property type="entry name" value="beta-beta-alpha zinc fingers"/>
    <property type="match status" value="1"/>
</dbReference>
<dbReference type="OrthoDB" id="6077919at2759"/>
<reference evidence="10" key="1">
    <citation type="submission" date="2021-03" db="EMBL/GenBank/DDBJ databases">
        <authorList>
            <person name="Tagirdzhanova G."/>
        </authorList>
    </citation>
    <scope>NUCLEOTIDE SEQUENCE</scope>
</reference>
<sequence>MADQQLQSQLTEAAQSTAIRSNTPPTGLSSASHEKPKFSKPTRRRRSSSKSPADASGKSKESAKQRQRSKTMPYRTGSDSASGPSSGSLMTMPRGALDPMGDEITYTPTTHRISKAKKGKKVHACEYPGCTKIFTRAEHRKRHEANHNTQPAFQCTIEGCRKPFQRADLLARHMERQHNMPAEASAFRSPYSQRSTSEASTPSARGSFSGPHMGPPAAAPAPSIPQTSGTMSIGSIIEPNMHRSGEYPSHASAPGGLHELSGHAPIGTTPRSLVPELLYGLSPSGDSPLYSSSDSCYSPLSDYLQPQQALPQPFYPQEGLQHAERGSIDPCFQPISVHSPLSAGAPTPAWGQYDQAALVFGTEAPSLPPHRQYQFHSPSWSGTQEVPSYEMDGPPPHQPWQWTKYGQND</sequence>
<evidence type="ECO:0000256" key="7">
    <source>
        <dbReference type="PROSITE-ProRule" id="PRU00042"/>
    </source>
</evidence>
<evidence type="ECO:0000256" key="2">
    <source>
        <dbReference type="ARBA" id="ARBA00022723"/>
    </source>
</evidence>
<dbReference type="SMART" id="SM00355">
    <property type="entry name" value="ZnF_C2H2"/>
    <property type="match status" value="2"/>
</dbReference>
<dbReference type="EMBL" id="CAJPDR010000098">
    <property type="protein sequence ID" value="CAF9917352.1"/>
    <property type="molecule type" value="Genomic_DNA"/>
</dbReference>
<dbReference type="GO" id="GO:0000978">
    <property type="term" value="F:RNA polymerase II cis-regulatory region sequence-specific DNA binding"/>
    <property type="evidence" value="ECO:0007669"/>
    <property type="project" value="InterPro"/>
</dbReference>
<comment type="subcellular location">
    <subcellularLocation>
        <location evidence="1">Nucleus</location>
    </subcellularLocation>
</comment>
<feature type="domain" description="C2H2-type" evidence="9">
    <location>
        <begin position="123"/>
        <end position="152"/>
    </location>
</feature>
<proteinExistence type="predicted"/>
<evidence type="ECO:0000256" key="4">
    <source>
        <dbReference type="ARBA" id="ARBA00022771"/>
    </source>
</evidence>
<gene>
    <name evidence="10" type="ORF">ALECFALPRED_011114</name>
</gene>
<feature type="compositionally biased region" description="Polar residues" evidence="8">
    <location>
        <begin position="1"/>
        <end position="31"/>
    </location>
</feature>
<keyword evidence="6" id="KW-0539">Nucleus</keyword>
<dbReference type="Gene3D" id="3.30.160.60">
    <property type="entry name" value="Classic Zinc Finger"/>
    <property type="match status" value="2"/>
</dbReference>